<dbReference type="RefSeq" id="XP_046004068.1">
    <property type="nucleotide sequence ID" value="XM_046162873.1"/>
</dbReference>
<reference evidence="2" key="1">
    <citation type="journal article" date="2021" name="Nat. Commun.">
        <title>Genetic determinants of endophytism in the Arabidopsis root mycobiome.</title>
        <authorList>
            <person name="Mesny F."/>
            <person name="Miyauchi S."/>
            <person name="Thiergart T."/>
            <person name="Pickel B."/>
            <person name="Atanasova L."/>
            <person name="Karlsson M."/>
            <person name="Huettel B."/>
            <person name="Barry K.W."/>
            <person name="Haridas S."/>
            <person name="Chen C."/>
            <person name="Bauer D."/>
            <person name="Andreopoulos W."/>
            <person name="Pangilinan J."/>
            <person name="LaButti K."/>
            <person name="Riley R."/>
            <person name="Lipzen A."/>
            <person name="Clum A."/>
            <person name="Drula E."/>
            <person name="Henrissat B."/>
            <person name="Kohler A."/>
            <person name="Grigoriev I.V."/>
            <person name="Martin F.M."/>
            <person name="Hacquard S."/>
        </authorList>
    </citation>
    <scope>NUCLEOTIDE SEQUENCE</scope>
    <source>
        <strain evidence="2">MPI-CAGE-CH-0230</strain>
    </source>
</reference>
<sequence length="253" mass="29092">MRPCRINWNAGRKRISPEFGHHQHLHAEQTQTSQSDSVMETPVAKYTARFEEWPLPNSFLQRTTIGTRTTFRLGITWNANTFGDCHQTGSWDLDGARLESVGNDAFQLQFSWDKRAGKIIRSSSKRSGSEQKNRRVSKKQQVGESGSEDKEYGVECLLEKWGRNTFLVEWEGGQTSWEKQDDINPDLIASLEDVFKSFGCGIEILKVRPFKQGRNCSRKYRVKWKAPGSGQQSWLRASQIDFNVYEGPKPWLN</sequence>
<accession>A0A9P8XRB9</accession>
<dbReference type="GeneID" id="70192419"/>
<evidence type="ECO:0000313" key="2">
    <source>
        <dbReference type="EMBL" id="KAH7009440.1"/>
    </source>
</evidence>
<gene>
    <name evidence="2" type="ORF">B0I36DRAFT_437018</name>
</gene>
<evidence type="ECO:0000256" key="1">
    <source>
        <dbReference type="SAM" id="MobiDB-lite"/>
    </source>
</evidence>
<dbReference type="EMBL" id="JAGTJQ010000018">
    <property type="protein sequence ID" value="KAH7009440.1"/>
    <property type="molecule type" value="Genomic_DNA"/>
</dbReference>
<dbReference type="AlphaFoldDB" id="A0A9P8XRB9"/>
<evidence type="ECO:0000313" key="3">
    <source>
        <dbReference type="Proteomes" id="UP000756346"/>
    </source>
</evidence>
<keyword evidence="3" id="KW-1185">Reference proteome</keyword>
<dbReference type="OrthoDB" id="5243844at2759"/>
<feature type="region of interest" description="Disordered" evidence="1">
    <location>
        <begin position="121"/>
        <end position="147"/>
    </location>
</feature>
<dbReference type="Proteomes" id="UP000756346">
    <property type="component" value="Unassembled WGS sequence"/>
</dbReference>
<organism evidence="2 3">
    <name type="scientific">Microdochium trichocladiopsis</name>
    <dbReference type="NCBI Taxonomy" id="1682393"/>
    <lineage>
        <taxon>Eukaryota</taxon>
        <taxon>Fungi</taxon>
        <taxon>Dikarya</taxon>
        <taxon>Ascomycota</taxon>
        <taxon>Pezizomycotina</taxon>
        <taxon>Sordariomycetes</taxon>
        <taxon>Xylariomycetidae</taxon>
        <taxon>Xylariales</taxon>
        <taxon>Microdochiaceae</taxon>
        <taxon>Microdochium</taxon>
    </lineage>
</organism>
<comment type="caution">
    <text evidence="2">The sequence shown here is derived from an EMBL/GenBank/DDBJ whole genome shotgun (WGS) entry which is preliminary data.</text>
</comment>
<evidence type="ECO:0008006" key="4">
    <source>
        <dbReference type="Google" id="ProtNLM"/>
    </source>
</evidence>
<proteinExistence type="predicted"/>
<name>A0A9P8XRB9_9PEZI</name>
<protein>
    <recommendedName>
        <fullName evidence="4">Chromo domain-containing protein</fullName>
    </recommendedName>
</protein>